<organism evidence="2 3">
    <name type="scientific">Bifiguratus adelaidae</name>
    <dbReference type="NCBI Taxonomy" id="1938954"/>
    <lineage>
        <taxon>Eukaryota</taxon>
        <taxon>Fungi</taxon>
        <taxon>Fungi incertae sedis</taxon>
        <taxon>Mucoromycota</taxon>
        <taxon>Mucoromycotina</taxon>
        <taxon>Endogonomycetes</taxon>
        <taxon>Endogonales</taxon>
        <taxon>Endogonales incertae sedis</taxon>
        <taxon>Bifiguratus</taxon>
    </lineage>
</organism>
<name>A0A261Y4N5_9FUNG</name>
<comment type="caution">
    <text evidence="2">The sequence shown here is derived from an EMBL/GenBank/DDBJ whole genome shotgun (WGS) entry which is preliminary data.</text>
</comment>
<dbReference type="AlphaFoldDB" id="A0A261Y4N5"/>
<feature type="region of interest" description="Disordered" evidence="1">
    <location>
        <begin position="1"/>
        <end position="23"/>
    </location>
</feature>
<evidence type="ECO:0000256" key="1">
    <source>
        <dbReference type="SAM" id="MobiDB-lite"/>
    </source>
</evidence>
<proteinExistence type="predicted"/>
<evidence type="ECO:0000313" key="3">
    <source>
        <dbReference type="Proteomes" id="UP000242875"/>
    </source>
</evidence>
<keyword evidence="3" id="KW-1185">Reference proteome</keyword>
<dbReference type="Proteomes" id="UP000242875">
    <property type="component" value="Unassembled WGS sequence"/>
</dbReference>
<accession>A0A261Y4N5</accession>
<protein>
    <submittedName>
        <fullName evidence="2">Uncharacterized protein</fullName>
    </submittedName>
</protein>
<dbReference type="EMBL" id="MVBO01000013">
    <property type="protein sequence ID" value="OZJ05562.1"/>
    <property type="molecule type" value="Genomic_DNA"/>
</dbReference>
<sequence length="231" mass="25327">MDPDDRLPTYLDTTRSTPPPPGYTMSANAPLQFDVVSMVVNSSLTSSSISSWLLVSQANQMPDYCIVPAPVPYIGRSHEYRLEDCADRRKSVQARPSLSASALWNISYKFDGVILNRTDLARKAPTRAIWSFSIGAIEYAWTVIESDQRLHLVRATPWPGQSVSSTPSQSRSIRVGLVERKSSSKPSEPACNIILSGDELATPGASHDRSLMEAVMLMTGVLIAKEVWSIG</sequence>
<evidence type="ECO:0000313" key="2">
    <source>
        <dbReference type="EMBL" id="OZJ05562.1"/>
    </source>
</evidence>
<reference evidence="2 3" key="1">
    <citation type="journal article" date="2017" name="Mycologia">
        <title>Bifiguratus adelaidae, gen. et sp. nov., a new member of Mucoromycotina in endophytic and soil-dwelling habitats.</title>
        <authorList>
            <person name="Torres-Cruz T.J."/>
            <person name="Billingsley Tobias T.L."/>
            <person name="Almatruk M."/>
            <person name="Hesse C."/>
            <person name="Kuske C.R."/>
            <person name="Desiro A."/>
            <person name="Benucci G.M."/>
            <person name="Bonito G."/>
            <person name="Stajich J.E."/>
            <person name="Dunlap C."/>
            <person name="Arnold A.E."/>
            <person name="Porras-Alfaro A."/>
        </authorList>
    </citation>
    <scope>NUCLEOTIDE SEQUENCE [LARGE SCALE GENOMIC DNA]</scope>
    <source>
        <strain evidence="2 3">AZ0501</strain>
    </source>
</reference>
<gene>
    <name evidence="2" type="ORF">BZG36_01713</name>
</gene>